<feature type="domain" description="Homing endonuclease LAGLIDADG" evidence="1">
    <location>
        <begin position="83"/>
        <end position="178"/>
    </location>
</feature>
<feature type="domain" description="Homing endonuclease LAGLIDADG" evidence="1">
    <location>
        <begin position="235"/>
        <end position="329"/>
    </location>
</feature>
<name>S5TEY0_9ASCO</name>
<dbReference type="InterPro" id="IPR051289">
    <property type="entry name" value="LAGLIDADG_Endonuclease"/>
</dbReference>
<proteinExistence type="predicted"/>
<accession>S5TEY0</accession>
<dbReference type="RefSeq" id="YP_008475133.1">
    <property type="nucleotide sequence ID" value="NC_022167.1"/>
</dbReference>
<dbReference type="EMBL" id="KC993193">
    <property type="protein sequence ID" value="AGS44429.1"/>
    <property type="molecule type" value="Genomic_DNA"/>
</dbReference>
<dbReference type="AlphaFoldDB" id="S5TEY0"/>
<organism evidence="2">
    <name type="scientific">Cyberlindnera suaveolens</name>
    <dbReference type="NCBI Taxonomy" id="907738"/>
    <lineage>
        <taxon>Eukaryota</taxon>
        <taxon>Fungi</taxon>
        <taxon>Dikarya</taxon>
        <taxon>Ascomycota</taxon>
        <taxon>Saccharomycotina</taxon>
        <taxon>Saccharomycetes</taxon>
        <taxon>Phaffomycetales</taxon>
        <taxon>Phaffomycetaceae</taxon>
        <taxon>Cyberlindnera</taxon>
    </lineage>
</organism>
<dbReference type="SUPFAM" id="SSF55608">
    <property type="entry name" value="Homing endonucleases"/>
    <property type="match status" value="2"/>
</dbReference>
<dbReference type="Pfam" id="PF00961">
    <property type="entry name" value="LAGLIDADG_1"/>
    <property type="match status" value="2"/>
</dbReference>
<dbReference type="GeneID" id="16694973"/>
<keyword evidence="2" id="KW-0496">Mitochondrion</keyword>
<dbReference type="InterPro" id="IPR004860">
    <property type="entry name" value="LAGLIDADG_dom"/>
</dbReference>
<dbReference type="GO" id="GO:0004519">
    <property type="term" value="F:endonuclease activity"/>
    <property type="evidence" value="ECO:0007669"/>
    <property type="project" value="InterPro"/>
</dbReference>
<dbReference type="PANTHER" id="PTHR36181">
    <property type="entry name" value="INTRON-ENCODED ENDONUCLEASE AI3-RELATED"/>
    <property type="match status" value="1"/>
</dbReference>
<dbReference type="InterPro" id="IPR027434">
    <property type="entry name" value="Homing_endonucl"/>
</dbReference>
<dbReference type="GO" id="GO:0005739">
    <property type="term" value="C:mitochondrion"/>
    <property type="evidence" value="ECO:0007669"/>
    <property type="project" value="UniProtKB-ARBA"/>
</dbReference>
<evidence type="ECO:0000259" key="1">
    <source>
        <dbReference type="Pfam" id="PF00961"/>
    </source>
</evidence>
<dbReference type="Gene3D" id="3.10.28.10">
    <property type="entry name" value="Homing endonucleases"/>
    <property type="match status" value="2"/>
</dbReference>
<protein>
    <recommendedName>
        <fullName evidence="1">Homing endonuclease LAGLIDADG domain-containing protein</fullName>
    </recommendedName>
</protein>
<dbReference type="PANTHER" id="PTHR36181:SF4">
    <property type="entry name" value="LAGLIDADG ENDONUCLEASE"/>
    <property type="match status" value="1"/>
</dbReference>
<reference evidence="2" key="1">
    <citation type="submission" date="2013-04" db="EMBL/GenBank/DDBJ databases">
        <authorList>
            <person name="Hegedusova E."/>
            <person name="Brejova B."/>
            <person name="Nosek J."/>
        </authorList>
    </citation>
    <scope>NUCLEOTIDE SEQUENCE</scope>
    <source>
        <strain evidence="2">CBS 1670</strain>
    </source>
</reference>
<sequence length="370" mass="43847">MSGWSNDSGMVIVYNMIEREIGNRVSKSGYLNNYLNVCKRATSRRQLPFNIKGLRYTLMAFERKYHTNILSTFSNQEINPWFITGLIDAEGSFMLKISEKRQQLEFSITLHSIDKELIMKIYKYFNIGNYRIIERNGIYKCIFSIVSLELIINHVIPHFDKYPLQTKKRADYLLFKEAAFIKYYDKKNYNIEKLISIRASMNRGLTKSLIIKYPNIIPVNRPKVEFNKDLNPYWISGFVTGDGHFSCKIVNNNRIKFLFNITQNSRDKELMEYFINYLNCGFTYINTKDNCIYYEVIKYDDIINKIIPFFNKYSVRGTKLVNYNYFKEIIQIVKFNTPLTSSELNKIQHIRNNMNEKGLANWVTKYDKVS</sequence>
<geneLocation type="mitochondrion" evidence="2"/>
<evidence type="ECO:0000313" key="2">
    <source>
        <dbReference type="EMBL" id="AGS44429.1"/>
    </source>
</evidence>
<gene>
    <name evidence="2" type="primary">rnl-i1</name>
    <name evidence="2" type="ORF">H731WILSUA-L_055</name>
</gene>